<organism evidence="3 5">
    <name type="scientific">Oceanimonas baumannii</name>
    <dbReference type="NCBI Taxonomy" id="129578"/>
    <lineage>
        <taxon>Bacteria</taxon>
        <taxon>Pseudomonadati</taxon>
        <taxon>Pseudomonadota</taxon>
        <taxon>Gammaproteobacteria</taxon>
        <taxon>Aeromonadales</taxon>
        <taxon>Aeromonadaceae</taxon>
        <taxon>Oceanimonas</taxon>
    </lineage>
</organism>
<evidence type="ECO:0000259" key="2">
    <source>
        <dbReference type="Pfam" id="PF12697"/>
    </source>
</evidence>
<accession>A0A235CKC9</accession>
<dbReference type="EMBL" id="NQJF01000005">
    <property type="protein sequence ID" value="OYD24992.1"/>
    <property type="molecule type" value="Genomic_DNA"/>
</dbReference>
<dbReference type="AlphaFoldDB" id="A0A235CKC9"/>
<keyword evidence="6" id="KW-1185">Reference proteome</keyword>
<dbReference type="SUPFAM" id="SSF53474">
    <property type="entry name" value="alpha/beta-Hydrolases"/>
    <property type="match status" value="1"/>
</dbReference>
<keyword evidence="1 3" id="KW-0378">Hydrolase</keyword>
<dbReference type="GO" id="GO:0016020">
    <property type="term" value="C:membrane"/>
    <property type="evidence" value="ECO:0007669"/>
    <property type="project" value="TreeGrafter"/>
</dbReference>
<evidence type="ECO:0000313" key="6">
    <source>
        <dbReference type="Proteomes" id="UP000295058"/>
    </source>
</evidence>
<dbReference type="EMBL" id="SODO01000004">
    <property type="protein sequence ID" value="TDW59765.1"/>
    <property type="molecule type" value="Genomic_DNA"/>
</dbReference>
<evidence type="ECO:0000313" key="5">
    <source>
        <dbReference type="Proteomes" id="UP000243640"/>
    </source>
</evidence>
<reference evidence="4 6" key="2">
    <citation type="submission" date="2019-03" db="EMBL/GenBank/DDBJ databases">
        <title>Genomic Encyclopedia of Archaeal and Bacterial Type Strains, Phase II (KMG-II): from individual species to whole genera.</title>
        <authorList>
            <person name="Goeker M."/>
        </authorList>
    </citation>
    <scope>NUCLEOTIDE SEQUENCE [LARGE SCALE GENOMIC DNA]</scope>
    <source>
        <strain evidence="4 6">DSM 15594</strain>
    </source>
</reference>
<proteinExistence type="predicted"/>
<evidence type="ECO:0000313" key="4">
    <source>
        <dbReference type="EMBL" id="TDW59765.1"/>
    </source>
</evidence>
<dbReference type="InterPro" id="IPR000073">
    <property type="entry name" value="AB_hydrolase_1"/>
</dbReference>
<dbReference type="RefSeq" id="WP_094277842.1">
    <property type="nucleotide sequence ID" value="NZ_NQJF01000005.1"/>
</dbReference>
<dbReference type="Proteomes" id="UP000295058">
    <property type="component" value="Unassembled WGS sequence"/>
</dbReference>
<dbReference type="InterPro" id="IPR029058">
    <property type="entry name" value="AB_hydrolase_fold"/>
</dbReference>
<reference evidence="3 5" key="1">
    <citation type="submission" date="2017-08" db="EMBL/GenBank/DDBJ databases">
        <title>Draft Genome Sequence of the Marine Bacterium Oceanimonas baumannii ATCC 700832.</title>
        <authorList>
            <person name="Mcclelland W.D."/>
            <person name="Brennan M.A."/>
            <person name="Trachtenberg A.M."/>
            <person name="Maclea K.S."/>
        </authorList>
    </citation>
    <scope>NUCLEOTIDE SEQUENCE [LARGE SCALE GENOMIC DNA]</scope>
    <source>
        <strain evidence="3 5">ATCC 700832</strain>
    </source>
</reference>
<dbReference type="PANTHER" id="PTHR43798:SF31">
    <property type="entry name" value="AB HYDROLASE SUPERFAMILY PROTEIN YCLE"/>
    <property type="match status" value="1"/>
</dbReference>
<gene>
    <name evidence="3" type="ORF">B6S09_07285</name>
    <name evidence="4" type="ORF">LY04_01406</name>
</gene>
<dbReference type="Pfam" id="PF12697">
    <property type="entry name" value="Abhydrolase_6"/>
    <property type="match status" value="1"/>
</dbReference>
<feature type="domain" description="AB hydrolase-1" evidence="2">
    <location>
        <begin position="12"/>
        <end position="249"/>
    </location>
</feature>
<name>A0A235CKC9_9GAMM</name>
<dbReference type="Gene3D" id="3.40.50.1820">
    <property type="entry name" value="alpha/beta hydrolase"/>
    <property type="match status" value="1"/>
</dbReference>
<dbReference type="InterPro" id="IPR050266">
    <property type="entry name" value="AB_hydrolase_sf"/>
</dbReference>
<sequence>MKYIQQGNGDYLVLVHGALADGAMWHKHMALLAPYFELVSVTLRHFDEGDTGGFGLNTHADELAALVNELARHKPVKIVGWSYGADVVLNALAKQDFPVSGVFLYEPGYPGCLQESELNTWQQDANAMFGQVFEEFSHGNLELAVASLIDGSGNKQGYFQSQPCSVKEAQLAKRHTLAHQLHQQEQPVINPDTVANISVPVVLGYGEHTRPLFRLVTARTSALINQAELQEMSGESHMLPQENPEKFSDHIKSIFLHQDQ</sequence>
<comment type="caution">
    <text evidence="3">The sequence shown here is derived from an EMBL/GenBank/DDBJ whole genome shotgun (WGS) entry which is preliminary data.</text>
</comment>
<dbReference type="PANTHER" id="PTHR43798">
    <property type="entry name" value="MONOACYLGLYCEROL LIPASE"/>
    <property type="match status" value="1"/>
</dbReference>
<protein>
    <submittedName>
        <fullName evidence="3">Alpha/beta hydrolase</fullName>
    </submittedName>
    <submittedName>
        <fullName evidence="4">Pimeloyl-ACP methyl ester carboxylesterase</fullName>
    </submittedName>
</protein>
<dbReference type="OrthoDB" id="7055710at2"/>
<dbReference type="GO" id="GO:0016787">
    <property type="term" value="F:hydrolase activity"/>
    <property type="evidence" value="ECO:0007669"/>
    <property type="project" value="UniProtKB-KW"/>
</dbReference>
<evidence type="ECO:0000313" key="3">
    <source>
        <dbReference type="EMBL" id="OYD24992.1"/>
    </source>
</evidence>
<dbReference type="Proteomes" id="UP000243640">
    <property type="component" value="Unassembled WGS sequence"/>
</dbReference>
<evidence type="ECO:0000256" key="1">
    <source>
        <dbReference type="ARBA" id="ARBA00022801"/>
    </source>
</evidence>